<proteinExistence type="predicted"/>
<gene>
    <name evidence="2" type="ORF">ATK36_5265</name>
</gene>
<keyword evidence="3" id="KW-1185">Reference proteome</keyword>
<evidence type="ECO:0000256" key="1">
    <source>
        <dbReference type="SAM" id="MobiDB-lite"/>
    </source>
</evidence>
<feature type="region of interest" description="Disordered" evidence="1">
    <location>
        <begin position="1"/>
        <end position="34"/>
    </location>
</feature>
<feature type="compositionally biased region" description="Polar residues" evidence="1">
    <location>
        <begin position="21"/>
        <end position="34"/>
    </location>
</feature>
<feature type="compositionally biased region" description="Low complexity" evidence="1">
    <location>
        <begin position="220"/>
        <end position="229"/>
    </location>
</feature>
<comment type="caution">
    <text evidence="2">The sequence shown here is derived from an EMBL/GenBank/DDBJ whole genome shotgun (WGS) entry which is preliminary data.</text>
</comment>
<feature type="compositionally biased region" description="Gly residues" evidence="1">
    <location>
        <begin position="294"/>
        <end position="320"/>
    </location>
</feature>
<feature type="region of interest" description="Disordered" evidence="1">
    <location>
        <begin position="115"/>
        <end position="367"/>
    </location>
</feature>
<dbReference type="EMBL" id="PDJK01000002">
    <property type="protein sequence ID" value="PFG50063.1"/>
    <property type="molecule type" value="Genomic_DNA"/>
</dbReference>
<dbReference type="AlphaFoldDB" id="A0A2A9FGL0"/>
<dbReference type="RefSeq" id="WP_098513871.1">
    <property type="nucleotide sequence ID" value="NZ_JBIAKZ010000040.1"/>
</dbReference>
<evidence type="ECO:0000313" key="3">
    <source>
        <dbReference type="Proteomes" id="UP000243542"/>
    </source>
</evidence>
<protein>
    <recommendedName>
        <fullName evidence="4">PPE family protein</fullName>
    </recommendedName>
</protein>
<feature type="compositionally biased region" description="Basic and acidic residues" evidence="1">
    <location>
        <begin position="321"/>
        <end position="335"/>
    </location>
</feature>
<dbReference type="Proteomes" id="UP000243542">
    <property type="component" value="Unassembled WGS sequence"/>
</dbReference>
<sequence>MAGGGADAAQQRIRPLADVSESASQAFTSNSQTVSGVAHGFDQMKASLQPMPETPPHKNFFDEMAFWKTTDTERQIKDYNEVGQQNLAKYQAYADQAQSAGQGMKIDYGQLSDFGGGDVTIGSPEPGKGGVDHGPGRGPSPHGPSGPGPAASGPSPAFSPGYSGGPAAPPGGGAPVPPGLHPQGTGPDPQGTRPGDGTMTSGWAPRSANPVGGPGGGPGWVPSSTLPPGSGSGGGSWSLGLVGGFGPGGGLTGGGPGGGNGGSGTGAGGRGGSGAGRLGAGSGAGAAEVAAGRGPAGAAGRGSAGSRGASGVGGMGAGGRGKGEEDKEHQRKYGVDDDSAFDITDDEGGRILDPRTGLPPVPPTIGG</sequence>
<organism evidence="2 3">
    <name type="scientific">Amycolatopsis sulphurea</name>
    <dbReference type="NCBI Taxonomy" id="76022"/>
    <lineage>
        <taxon>Bacteria</taxon>
        <taxon>Bacillati</taxon>
        <taxon>Actinomycetota</taxon>
        <taxon>Actinomycetes</taxon>
        <taxon>Pseudonocardiales</taxon>
        <taxon>Pseudonocardiaceae</taxon>
        <taxon>Amycolatopsis</taxon>
    </lineage>
</organism>
<feature type="compositionally biased region" description="Low complexity" evidence="1">
    <location>
        <begin position="148"/>
        <end position="161"/>
    </location>
</feature>
<accession>A0A2A9FGL0</accession>
<evidence type="ECO:0008006" key="4">
    <source>
        <dbReference type="Google" id="ProtNLM"/>
    </source>
</evidence>
<feature type="compositionally biased region" description="Gly residues" evidence="1">
    <location>
        <begin position="230"/>
        <end position="284"/>
    </location>
</feature>
<feature type="compositionally biased region" description="Pro residues" evidence="1">
    <location>
        <begin position="357"/>
        <end position="367"/>
    </location>
</feature>
<name>A0A2A9FGL0_9PSEU</name>
<feature type="compositionally biased region" description="Acidic residues" evidence="1">
    <location>
        <begin position="336"/>
        <end position="346"/>
    </location>
</feature>
<reference evidence="2 3" key="1">
    <citation type="submission" date="2017-10" db="EMBL/GenBank/DDBJ databases">
        <title>Sequencing the genomes of 1000 actinobacteria strains.</title>
        <authorList>
            <person name="Klenk H.-P."/>
        </authorList>
    </citation>
    <scope>NUCLEOTIDE SEQUENCE [LARGE SCALE GENOMIC DNA]</scope>
    <source>
        <strain evidence="2 3">DSM 46092</strain>
    </source>
</reference>
<evidence type="ECO:0000313" key="2">
    <source>
        <dbReference type="EMBL" id="PFG50063.1"/>
    </source>
</evidence>